<keyword evidence="8 11" id="KW-0406">Ion transport</keyword>
<evidence type="ECO:0000256" key="3">
    <source>
        <dbReference type="ARBA" id="ARBA00022448"/>
    </source>
</evidence>
<evidence type="ECO:0000256" key="8">
    <source>
        <dbReference type="ARBA" id="ARBA00023065"/>
    </source>
</evidence>
<keyword evidence="11" id="KW-1003">Cell membrane</keyword>
<dbReference type="PRINTS" id="PR00123">
    <property type="entry name" value="ATPASEA"/>
</dbReference>
<sequence length="270" mass="29575">MRIGPIEFITPPLVEGPAIMFHVPLPHFLHQIPFAMEYADGKYGLPVTITVISTWFVILVLALLFKMGTKKLEIIPGRAQVAAESVYDFLHGIIHQMLGGWTSKYFSYLGTLFLFILGCNLLMFAPIPWGSFEDGVFAIAPAFRAPTADLNTTVGLAILTTITFVGTSFKVNGVLGHFKGLLEPMPLMLPINIVGELAKPTNISIRLFGNMFAGMVIMGLIYKAAPMVIPAPLHLYFDIFSGVVQSFVFLMLSMVYIQGSLGDAVCPDDK</sequence>
<dbReference type="PROSITE" id="PS00449">
    <property type="entry name" value="ATPASE_A"/>
    <property type="match status" value="1"/>
</dbReference>
<feature type="transmembrane region" description="Helical" evidence="11">
    <location>
        <begin position="43"/>
        <end position="65"/>
    </location>
</feature>
<evidence type="ECO:0000256" key="10">
    <source>
        <dbReference type="ARBA" id="ARBA00023310"/>
    </source>
</evidence>
<keyword evidence="14" id="KW-1185">Reference proteome</keyword>
<accession>A0ABU4WAY5</accession>
<dbReference type="InterPro" id="IPR000568">
    <property type="entry name" value="ATP_synth_F0_asu"/>
</dbReference>
<comment type="caution">
    <text evidence="13">The sequence shown here is derived from an EMBL/GenBank/DDBJ whole genome shotgun (WGS) entry which is preliminary data.</text>
</comment>
<organism evidence="13 14">
    <name type="scientific">Candidatus Cetobacterium colombiensis</name>
    <dbReference type="NCBI Taxonomy" id="3073100"/>
    <lineage>
        <taxon>Bacteria</taxon>
        <taxon>Fusobacteriati</taxon>
        <taxon>Fusobacteriota</taxon>
        <taxon>Fusobacteriia</taxon>
        <taxon>Fusobacteriales</taxon>
        <taxon>Fusobacteriaceae</taxon>
        <taxon>Cetobacterium</taxon>
    </lineage>
</organism>
<dbReference type="NCBIfam" id="TIGR01131">
    <property type="entry name" value="ATP_synt_6_or_A"/>
    <property type="match status" value="1"/>
</dbReference>
<gene>
    <name evidence="11 13" type="primary">atpB</name>
    <name evidence="13" type="ORF">RFV38_07405</name>
</gene>
<dbReference type="InterPro" id="IPR035908">
    <property type="entry name" value="F0_ATP_A_sf"/>
</dbReference>
<keyword evidence="4 11" id="KW-0138">CF(0)</keyword>
<keyword evidence="6 11" id="KW-0375">Hydrogen ion transport</keyword>
<dbReference type="HAMAP" id="MF_01393">
    <property type="entry name" value="ATP_synth_a_bact"/>
    <property type="match status" value="1"/>
</dbReference>
<evidence type="ECO:0000313" key="13">
    <source>
        <dbReference type="EMBL" id="MDX8336320.1"/>
    </source>
</evidence>
<comment type="subcellular location">
    <subcellularLocation>
        <location evidence="11 12">Cell membrane</location>
        <topology evidence="11 12">Multi-pass membrane protein</topology>
    </subcellularLocation>
    <subcellularLocation>
        <location evidence="1">Membrane</location>
        <topology evidence="1">Multi-pass membrane protein</topology>
    </subcellularLocation>
</comment>
<name>A0ABU4WAY5_9FUSO</name>
<dbReference type="EMBL" id="JAVIKH010000008">
    <property type="protein sequence ID" value="MDX8336320.1"/>
    <property type="molecule type" value="Genomic_DNA"/>
</dbReference>
<dbReference type="Pfam" id="PF00119">
    <property type="entry name" value="ATP-synt_A"/>
    <property type="match status" value="1"/>
</dbReference>
<evidence type="ECO:0000256" key="4">
    <source>
        <dbReference type="ARBA" id="ARBA00022547"/>
    </source>
</evidence>
<dbReference type="InterPro" id="IPR023011">
    <property type="entry name" value="ATP_synth_F0_asu_AS"/>
</dbReference>
<dbReference type="Proteomes" id="UP001279681">
    <property type="component" value="Unassembled WGS sequence"/>
</dbReference>
<dbReference type="PANTHER" id="PTHR42823">
    <property type="entry name" value="ATP SYNTHASE SUBUNIT A, CHLOROPLASTIC"/>
    <property type="match status" value="1"/>
</dbReference>
<keyword evidence="9 11" id="KW-0472">Membrane</keyword>
<dbReference type="PANTHER" id="PTHR42823:SF3">
    <property type="entry name" value="ATP SYNTHASE SUBUNIT A, CHLOROPLASTIC"/>
    <property type="match status" value="1"/>
</dbReference>
<evidence type="ECO:0000256" key="2">
    <source>
        <dbReference type="ARBA" id="ARBA00006810"/>
    </source>
</evidence>
<protein>
    <recommendedName>
        <fullName evidence="11 12">ATP synthase subunit a</fullName>
    </recommendedName>
    <alternativeName>
        <fullName evidence="11">ATP synthase F0 sector subunit a</fullName>
    </alternativeName>
    <alternativeName>
        <fullName evidence="11">F-ATPase subunit 6</fullName>
    </alternativeName>
</protein>
<evidence type="ECO:0000256" key="11">
    <source>
        <dbReference type="HAMAP-Rule" id="MF_01393"/>
    </source>
</evidence>
<evidence type="ECO:0000256" key="12">
    <source>
        <dbReference type="RuleBase" id="RU000483"/>
    </source>
</evidence>
<comment type="similarity">
    <text evidence="2 11 12">Belongs to the ATPase A chain family.</text>
</comment>
<feature type="transmembrane region" description="Helical" evidence="11">
    <location>
        <begin position="105"/>
        <end position="130"/>
    </location>
</feature>
<dbReference type="CDD" id="cd00310">
    <property type="entry name" value="ATP-synt_Fo_a_6"/>
    <property type="match status" value="1"/>
</dbReference>
<comment type="function">
    <text evidence="11 12">Key component of the proton channel; it plays a direct role in the translocation of protons across the membrane.</text>
</comment>
<keyword evidence="10 11" id="KW-0066">ATP synthesis</keyword>
<reference evidence="14" key="1">
    <citation type="submission" date="2023-07" db="EMBL/GenBank/DDBJ databases">
        <authorList>
            <person name="Colorado M.A."/>
            <person name="Villamil L.M."/>
            <person name="Melo J.F."/>
            <person name="Rodriguez J.A."/>
            <person name="Ruiz R.Y."/>
        </authorList>
    </citation>
    <scope>NUCLEOTIDE SEQUENCE [LARGE SCALE GENOMIC DNA]</scope>
    <source>
        <strain evidence="14">C33</strain>
    </source>
</reference>
<feature type="transmembrane region" description="Helical" evidence="11">
    <location>
        <begin position="207"/>
        <end position="229"/>
    </location>
</feature>
<keyword evidence="5 11" id="KW-0812">Transmembrane</keyword>
<dbReference type="InterPro" id="IPR045082">
    <property type="entry name" value="ATP_syn_F0_a_bact/chloroplast"/>
</dbReference>
<evidence type="ECO:0000256" key="7">
    <source>
        <dbReference type="ARBA" id="ARBA00022989"/>
    </source>
</evidence>
<feature type="transmembrane region" description="Helical" evidence="11">
    <location>
        <begin position="235"/>
        <end position="257"/>
    </location>
</feature>
<evidence type="ECO:0000256" key="9">
    <source>
        <dbReference type="ARBA" id="ARBA00023136"/>
    </source>
</evidence>
<evidence type="ECO:0000256" key="1">
    <source>
        <dbReference type="ARBA" id="ARBA00004141"/>
    </source>
</evidence>
<evidence type="ECO:0000256" key="5">
    <source>
        <dbReference type="ARBA" id="ARBA00022692"/>
    </source>
</evidence>
<evidence type="ECO:0000313" key="14">
    <source>
        <dbReference type="Proteomes" id="UP001279681"/>
    </source>
</evidence>
<dbReference type="RefSeq" id="WP_320313724.1">
    <property type="nucleotide sequence ID" value="NZ_JAVIKH010000008.1"/>
</dbReference>
<keyword evidence="7 11" id="KW-1133">Transmembrane helix</keyword>
<feature type="transmembrane region" description="Helical" evidence="11">
    <location>
        <begin position="150"/>
        <end position="169"/>
    </location>
</feature>
<dbReference type="Gene3D" id="1.20.120.220">
    <property type="entry name" value="ATP synthase, F0 complex, subunit A"/>
    <property type="match status" value="1"/>
</dbReference>
<evidence type="ECO:0000256" key="6">
    <source>
        <dbReference type="ARBA" id="ARBA00022781"/>
    </source>
</evidence>
<dbReference type="SUPFAM" id="SSF81336">
    <property type="entry name" value="F1F0 ATP synthase subunit A"/>
    <property type="match status" value="1"/>
</dbReference>
<keyword evidence="3 11" id="KW-0813">Transport</keyword>
<proteinExistence type="inferred from homology"/>